<evidence type="ECO:0000256" key="1">
    <source>
        <dbReference type="SAM" id="Coils"/>
    </source>
</evidence>
<organism evidence="3 4">
    <name type="scientific">Candidatus Jorgensenbacteria bacterium RIFCSPLOWO2_12_FULL_42_11</name>
    <dbReference type="NCBI Taxonomy" id="1798473"/>
    <lineage>
        <taxon>Bacteria</taxon>
        <taxon>Candidatus Joergenseniibacteriota</taxon>
    </lineage>
</organism>
<reference evidence="3 4" key="1">
    <citation type="journal article" date="2016" name="Nat. Commun.">
        <title>Thousands of microbial genomes shed light on interconnected biogeochemical processes in an aquifer system.</title>
        <authorList>
            <person name="Anantharaman K."/>
            <person name="Brown C.T."/>
            <person name="Hug L.A."/>
            <person name="Sharon I."/>
            <person name="Castelle C.J."/>
            <person name="Probst A.J."/>
            <person name="Thomas B.C."/>
            <person name="Singh A."/>
            <person name="Wilkins M.J."/>
            <person name="Karaoz U."/>
            <person name="Brodie E.L."/>
            <person name="Williams K.H."/>
            <person name="Hubbard S.S."/>
            <person name="Banfield J.F."/>
        </authorList>
    </citation>
    <scope>NUCLEOTIDE SEQUENCE [LARGE SCALE GENOMIC DNA]</scope>
</reference>
<sequence length="99" mass="11739">MIMKNIFNFLKILTLIIVIGFLSWGLLNLEKQSRHLESRVNNLETNAEALIRENLVIKKDIEYFSHPENLAKELKSLFNYRQPDEKLMIIIPNKNNENR</sequence>
<keyword evidence="2" id="KW-1133">Transmembrane helix</keyword>
<keyword evidence="1" id="KW-0175">Coiled coil</keyword>
<dbReference type="EMBL" id="MFKM01000008">
    <property type="protein sequence ID" value="OGG43649.1"/>
    <property type="molecule type" value="Genomic_DNA"/>
</dbReference>
<dbReference type="STRING" id="1798473.A3G50_01505"/>
<evidence type="ECO:0000313" key="4">
    <source>
        <dbReference type="Proteomes" id="UP000176633"/>
    </source>
</evidence>
<keyword evidence="2" id="KW-0812">Transmembrane</keyword>
<evidence type="ECO:0000256" key="2">
    <source>
        <dbReference type="SAM" id="Phobius"/>
    </source>
</evidence>
<feature type="coiled-coil region" evidence="1">
    <location>
        <begin position="26"/>
        <end position="60"/>
    </location>
</feature>
<dbReference type="AlphaFoldDB" id="A0A1F6C374"/>
<keyword evidence="2" id="KW-0472">Membrane</keyword>
<feature type="transmembrane region" description="Helical" evidence="2">
    <location>
        <begin position="6"/>
        <end position="29"/>
    </location>
</feature>
<evidence type="ECO:0000313" key="3">
    <source>
        <dbReference type="EMBL" id="OGG43649.1"/>
    </source>
</evidence>
<proteinExistence type="predicted"/>
<accession>A0A1F6C374</accession>
<name>A0A1F6C374_9BACT</name>
<dbReference type="Proteomes" id="UP000176633">
    <property type="component" value="Unassembled WGS sequence"/>
</dbReference>
<comment type="caution">
    <text evidence="3">The sequence shown here is derived from an EMBL/GenBank/DDBJ whole genome shotgun (WGS) entry which is preliminary data.</text>
</comment>
<gene>
    <name evidence="3" type="ORF">A3G50_01505</name>
</gene>
<protein>
    <submittedName>
        <fullName evidence="3">Uncharacterized protein</fullName>
    </submittedName>
</protein>